<protein>
    <submittedName>
        <fullName evidence="1">Uncharacterized protein</fullName>
    </submittedName>
</protein>
<name>A0ACC0Z8L7_9ROSI</name>
<proteinExistence type="predicted"/>
<keyword evidence="2" id="KW-1185">Reference proteome</keyword>
<reference evidence="2" key="1">
    <citation type="journal article" date="2023" name="G3 (Bethesda)">
        <title>Genome assembly and association tests identify interacting loci associated with vigor, precocity, and sex in interspecific pistachio rootstocks.</title>
        <authorList>
            <person name="Palmer W."/>
            <person name="Jacygrad E."/>
            <person name="Sagayaradj S."/>
            <person name="Cavanaugh K."/>
            <person name="Han R."/>
            <person name="Bertier L."/>
            <person name="Beede B."/>
            <person name="Kafkas S."/>
            <person name="Golino D."/>
            <person name="Preece J."/>
            <person name="Michelmore R."/>
        </authorList>
    </citation>
    <scope>NUCLEOTIDE SEQUENCE [LARGE SCALE GENOMIC DNA]</scope>
</reference>
<accession>A0ACC0Z8L7</accession>
<sequence length="93" mass="10094">MKNEAYILFIVLSLIASHCSSSTDIGIQAAKSGQQFIIDLMVEPAKPRMSTASRDLLGTWVSKIKLRKQVTDSIHKVPSGPNPIGNVHPPSKP</sequence>
<organism evidence="1 2">
    <name type="scientific">Pistacia integerrima</name>
    <dbReference type="NCBI Taxonomy" id="434235"/>
    <lineage>
        <taxon>Eukaryota</taxon>
        <taxon>Viridiplantae</taxon>
        <taxon>Streptophyta</taxon>
        <taxon>Embryophyta</taxon>
        <taxon>Tracheophyta</taxon>
        <taxon>Spermatophyta</taxon>
        <taxon>Magnoliopsida</taxon>
        <taxon>eudicotyledons</taxon>
        <taxon>Gunneridae</taxon>
        <taxon>Pentapetalae</taxon>
        <taxon>rosids</taxon>
        <taxon>malvids</taxon>
        <taxon>Sapindales</taxon>
        <taxon>Anacardiaceae</taxon>
        <taxon>Pistacia</taxon>
    </lineage>
</organism>
<evidence type="ECO:0000313" key="2">
    <source>
        <dbReference type="Proteomes" id="UP001163603"/>
    </source>
</evidence>
<comment type="caution">
    <text evidence="1">The sequence shown here is derived from an EMBL/GenBank/DDBJ whole genome shotgun (WGS) entry which is preliminary data.</text>
</comment>
<evidence type="ECO:0000313" key="1">
    <source>
        <dbReference type="EMBL" id="KAJ0046523.1"/>
    </source>
</evidence>
<gene>
    <name evidence="1" type="ORF">Pint_06266</name>
</gene>
<dbReference type="EMBL" id="CM047738">
    <property type="protein sequence ID" value="KAJ0046523.1"/>
    <property type="molecule type" value="Genomic_DNA"/>
</dbReference>
<dbReference type="Proteomes" id="UP001163603">
    <property type="component" value="Chromosome 3"/>
</dbReference>